<dbReference type="SUPFAM" id="SSF140731">
    <property type="entry name" value="PA2201 C-terminal domain-like"/>
    <property type="match status" value="1"/>
</dbReference>
<accession>A0A6M1KM60</accession>
<comment type="caution">
    <text evidence="3">The sequence shown here is derived from an EMBL/GenBank/DDBJ whole genome shotgun (WGS) entry which is preliminary data.</text>
</comment>
<dbReference type="Pfam" id="PF08929">
    <property type="entry name" value="PoNi_C"/>
    <property type="match status" value="1"/>
</dbReference>
<evidence type="ECO:0000313" key="4">
    <source>
        <dbReference type="Proteomes" id="UP000479499"/>
    </source>
</evidence>
<feature type="domain" description="PoNi N-terminal" evidence="1">
    <location>
        <begin position="4"/>
        <end position="121"/>
    </location>
</feature>
<proteinExistence type="predicted"/>
<dbReference type="InterPro" id="IPR015024">
    <property type="entry name" value="PoNi_N"/>
</dbReference>
<sequence>MKTRDKLNTLENYQKVIMFHQRVIESDLEKIEDLLRDERNGIQKSKIDNQQIIHNAKRWMARDLFKIFKATYSAGYPISEVKKAFLDYLDVKCQVLDGQVAYLNDLDIISIAILLDIDTETIAPFIDNIGQVGYDDFLIDFLIRWYRPEWEQHDEISFKRPYGHAQKIIQAPDKEKALGFLRNYIFSKWYAGSNDAPWYNSHKSKNPVFHAGYWSFESGAIAKILELDDSSLKDQQYYPYDLVHWKNA</sequence>
<dbReference type="RefSeq" id="WP_164335343.1">
    <property type="nucleotide sequence ID" value="NZ_JAAKFZ010000004.1"/>
</dbReference>
<evidence type="ECO:0000313" key="3">
    <source>
        <dbReference type="EMBL" id="NGL83610.1"/>
    </source>
</evidence>
<feature type="domain" description="PoNi C-terminal" evidence="2">
    <location>
        <begin position="135"/>
        <end position="242"/>
    </location>
</feature>
<organism evidence="3 4">
    <name type="scientific">Streptococcus equi subsp. ruminatorum</name>
    <dbReference type="NCBI Taxonomy" id="254358"/>
    <lineage>
        <taxon>Bacteria</taxon>
        <taxon>Bacillati</taxon>
        <taxon>Bacillota</taxon>
        <taxon>Bacilli</taxon>
        <taxon>Lactobacillales</taxon>
        <taxon>Streptococcaceae</taxon>
        <taxon>Streptococcus</taxon>
    </lineage>
</organism>
<dbReference type="InterPro" id="IPR015025">
    <property type="entry name" value="PoNi_C"/>
</dbReference>
<dbReference type="Pfam" id="PF08928">
    <property type="entry name" value="PoNi_N"/>
    <property type="match status" value="1"/>
</dbReference>
<protein>
    <submittedName>
        <fullName evidence="3">DUF1911 domain-containing protein</fullName>
    </submittedName>
</protein>
<reference evidence="3 4" key="1">
    <citation type="submission" date="2020-02" db="EMBL/GenBank/DDBJ databases">
        <title>M-like protein SrM is not crucial to the virulence of a novel isolate of Streptococcus equi subsp. ruminatorum from Macaca mulatta.</title>
        <authorList>
            <person name="Guo G."/>
            <person name="Cheng L."/>
            <person name="Zhang W."/>
        </authorList>
    </citation>
    <scope>NUCLEOTIDE SEQUENCE [LARGE SCALE GENOMIC DNA]</scope>
    <source>
        <strain evidence="3 4">FJ1804</strain>
    </source>
</reference>
<dbReference type="InterPro" id="IPR028983">
    <property type="entry name" value="PA2201-like_C"/>
</dbReference>
<evidence type="ECO:0000259" key="2">
    <source>
        <dbReference type="Pfam" id="PF08929"/>
    </source>
</evidence>
<dbReference type="EMBL" id="JAAKFZ010000004">
    <property type="protein sequence ID" value="NGL83610.1"/>
    <property type="molecule type" value="Genomic_DNA"/>
</dbReference>
<gene>
    <name evidence="3" type="ORF">G5B50_02335</name>
</gene>
<name>A0A6M1KM60_9STRE</name>
<dbReference type="Proteomes" id="UP000479499">
    <property type="component" value="Unassembled WGS sequence"/>
</dbReference>
<evidence type="ECO:0000259" key="1">
    <source>
        <dbReference type="Pfam" id="PF08928"/>
    </source>
</evidence>
<dbReference type="Gene3D" id="1.10.3920.10">
    <property type="entry name" value="PA2201 C-terminal domain-like"/>
    <property type="match status" value="1"/>
</dbReference>
<dbReference type="AlphaFoldDB" id="A0A6M1KM60"/>